<evidence type="ECO:0000313" key="1">
    <source>
        <dbReference type="EMBL" id="PBA28350.1"/>
    </source>
</evidence>
<accession>A0A2A2ZPS3</accession>
<proteinExistence type="predicted"/>
<organism evidence="1 2">
    <name type="scientific">Mycobacterium avium</name>
    <dbReference type="NCBI Taxonomy" id="1764"/>
    <lineage>
        <taxon>Bacteria</taxon>
        <taxon>Bacillati</taxon>
        <taxon>Actinomycetota</taxon>
        <taxon>Actinomycetes</taxon>
        <taxon>Mycobacteriales</taxon>
        <taxon>Mycobacteriaceae</taxon>
        <taxon>Mycobacterium</taxon>
        <taxon>Mycobacterium avium complex (MAC)</taxon>
    </lineage>
</organism>
<reference evidence="1 2" key="1">
    <citation type="submission" date="2017-08" db="EMBL/GenBank/DDBJ databases">
        <title>Phylogenetic analysis of Mycobacterium avium complex whole genomes.</title>
        <authorList>
            <person name="Caverly L.J."/>
            <person name="Spilker T."/>
            <person name="Lipuma J."/>
        </authorList>
    </citation>
    <scope>NUCLEOTIDE SEQUENCE [LARGE SCALE GENOMIC DNA]</scope>
    <source>
        <strain evidence="1 2">FLAC0165</strain>
    </source>
</reference>
<dbReference type="GeneID" id="75268237"/>
<dbReference type="EMBL" id="NSFD01000002">
    <property type="protein sequence ID" value="PBA28350.1"/>
    <property type="molecule type" value="Genomic_DNA"/>
</dbReference>
<dbReference type="RefSeq" id="WP_019732023.1">
    <property type="nucleotide sequence ID" value="NZ_JAAILH010000002.1"/>
</dbReference>
<dbReference type="Proteomes" id="UP000217768">
    <property type="component" value="Unassembled WGS sequence"/>
</dbReference>
<evidence type="ECO:0000313" key="2">
    <source>
        <dbReference type="Proteomes" id="UP000217768"/>
    </source>
</evidence>
<protein>
    <submittedName>
        <fullName evidence="1">Uncharacterized protein</fullName>
    </submittedName>
</protein>
<sequence length="91" mass="10010">MTDYEGDIVDTARSVNLDDVGLPGYRAATTVSTDGTVHLILARRDRLGDDNTRYDPGCSVAEHEALGALPLEYIRRLTVARRRHRNDGAGK</sequence>
<dbReference type="AlphaFoldDB" id="A0A2A2ZPS3"/>
<name>A0A2A2ZPS3_MYCAV</name>
<comment type="caution">
    <text evidence="1">The sequence shown here is derived from an EMBL/GenBank/DDBJ whole genome shotgun (WGS) entry which is preliminary data.</text>
</comment>
<gene>
    <name evidence="1" type="ORF">CKJ66_01510</name>
</gene>